<keyword evidence="2" id="KW-0690">Ribosome biogenesis</keyword>
<evidence type="ECO:0000256" key="3">
    <source>
        <dbReference type="ARBA" id="ARBA00022552"/>
    </source>
</evidence>
<feature type="compositionally biased region" description="Basic residues" evidence="9">
    <location>
        <begin position="12"/>
        <end position="30"/>
    </location>
</feature>
<dbReference type="EMBL" id="JAESVG020000001">
    <property type="protein sequence ID" value="KAG8631548.1"/>
    <property type="molecule type" value="Genomic_DNA"/>
</dbReference>
<evidence type="ECO:0000256" key="1">
    <source>
        <dbReference type="ARBA" id="ARBA00004604"/>
    </source>
</evidence>
<evidence type="ECO:0000256" key="8">
    <source>
        <dbReference type="PROSITE-ProRule" id="PRU00221"/>
    </source>
</evidence>
<evidence type="ECO:0000256" key="9">
    <source>
        <dbReference type="SAM" id="MobiDB-lite"/>
    </source>
</evidence>
<evidence type="ECO:0008006" key="12">
    <source>
        <dbReference type="Google" id="ProtNLM"/>
    </source>
</evidence>
<keyword evidence="5" id="KW-0677">Repeat</keyword>
<evidence type="ECO:0000313" key="10">
    <source>
        <dbReference type="EMBL" id="KAG8631548.1"/>
    </source>
</evidence>
<keyword evidence="11" id="KW-1185">Reference proteome</keyword>
<comment type="subcellular location">
    <subcellularLocation>
        <location evidence="1">Nucleus</location>
        <location evidence="1">Nucleolus</location>
    </subcellularLocation>
</comment>
<proteinExistence type="predicted"/>
<dbReference type="InterPro" id="IPR036322">
    <property type="entry name" value="WD40_repeat_dom_sf"/>
</dbReference>
<feature type="compositionally biased region" description="Polar residues" evidence="9">
    <location>
        <begin position="54"/>
        <end position="66"/>
    </location>
</feature>
<accession>A0A8K0LBF6</accession>
<evidence type="ECO:0000256" key="7">
    <source>
        <dbReference type="ARBA" id="ARBA00023242"/>
    </source>
</evidence>
<dbReference type="Pfam" id="PF23869">
    <property type="entry name" value="Beta-prop_WDR75_1st"/>
    <property type="match status" value="1"/>
</dbReference>
<comment type="caution">
    <text evidence="10">The sequence shown here is derived from an EMBL/GenBank/DDBJ whole genome shotgun (WGS) entry which is preliminary data.</text>
</comment>
<name>A0A8K0LBF6_9PEZI</name>
<dbReference type="OrthoDB" id="4096at2759"/>
<dbReference type="GO" id="GO:0006364">
    <property type="term" value="P:rRNA processing"/>
    <property type="evidence" value="ECO:0007669"/>
    <property type="project" value="UniProtKB-KW"/>
</dbReference>
<evidence type="ECO:0000313" key="11">
    <source>
        <dbReference type="Proteomes" id="UP000809789"/>
    </source>
</evidence>
<dbReference type="PANTHER" id="PTHR44215:SF1">
    <property type="entry name" value="WD REPEAT-CONTAINING PROTEIN 75"/>
    <property type="match status" value="1"/>
</dbReference>
<dbReference type="SUPFAM" id="SSF50978">
    <property type="entry name" value="WD40 repeat-like"/>
    <property type="match status" value="1"/>
</dbReference>
<keyword evidence="3" id="KW-0698">rRNA processing</keyword>
<dbReference type="GO" id="GO:0003723">
    <property type="term" value="F:RNA binding"/>
    <property type="evidence" value="ECO:0007669"/>
    <property type="project" value="InterPro"/>
</dbReference>
<dbReference type="AlphaFoldDB" id="A0A8K0LBF6"/>
<gene>
    <name evidence="10" type="ORF">KVT40_000688</name>
</gene>
<dbReference type="PROSITE" id="PS50082">
    <property type="entry name" value="WD_REPEATS_2"/>
    <property type="match status" value="1"/>
</dbReference>
<dbReference type="Proteomes" id="UP000809789">
    <property type="component" value="Unassembled WGS sequence"/>
</dbReference>
<organism evidence="10 11">
    <name type="scientific">Elsinoe batatas</name>
    <dbReference type="NCBI Taxonomy" id="2601811"/>
    <lineage>
        <taxon>Eukaryota</taxon>
        <taxon>Fungi</taxon>
        <taxon>Dikarya</taxon>
        <taxon>Ascomycota</taxon>
        <taxon>Pezizomycotina</taxon>
        <taxon>Dothideomycetes</taxon>
        <taxon>Dothideomycetidae</taxon>
        <taxon>Myriangiales</taxon>
        <taxon>Elsinoaceae</taxon>
        <taxon>Elsinoe</taxon>
    </lineage>
</organism>
<dbReference type="GO" id="GO:0045943">
    <property type="term" value="P:positive regulation of transcription by RNA polymerase I"/>
    <property type="evidence" value="ECO:0007669"/>
    <property type="project" value="InterPro"/>
</dbReference>
<feature type="repeat" description="WD" evidence="8">
    <location>
        <begin position="362"/>
        <end position="403"/>
    </location>
</feature>
<dbReference type="Gene3D" id="2.130.10.10">
    <property type="entry name" value="YVTN repeat-like/Quinoprotein amine dehydrogenase"/>
    <property type="match status" value="2"/>
</dbReference>
<dbReference type="GO" id="GO:2000234">
    <property type="term" value="P:positive regulation of rRNA processing"/>
    <property type="evidence" value="ECO:0007669"/>
    <property type="project" value="TreeGrafter"/>
</dbReference>
<feature type="compositionally biased region" description="Acidic residues" evidence="9">
    <location>
        <begin position="34"/>
        <end position="43"/>
    </location>
</feature>
<keyword evidence="6" id="KW-0804">Transcription</keyword>
<dbReference type="GO" id="GO:0032040">
    <property type="term" value="C:small-subunit processome"/>
    <property type="evidence" value="ECO:0007669"/>
    <property type="project" value="InterPro"/>
</dbReference>
<feature type="compositionally biased region" description="Low complexity" evidence="9">
    <location>
        <begin position="77"/>
        <end position="91"/>
    </location>
</feature>
<dbReference type="InterPro" id="IPR015943">
    <property type="entry name" value="WD40/YVTN_repeat-like_dom_sf"/>
</dbReference>
<evidence type="ECO:0000256" key="4">
    <source>
        <dbReference type="ARBA" id="ARBA00022574"/>
    </source>
</evidence>
<keyword evidence="4 8" id="KW-0853">WD repeat</keyword>
<reference evidence="10" key="1">
    <citation type="submission" date="2021-07" db="EMBL/GenBank/DDBJ databases">
        <title>Elsinoe batatas strain:CRI-CJ2 Genome sequencing and assembly.</title>
        <authorList>
            <person name="Huang L."/>
        </authorList>
    </citation>
    <scope>NUCLEOTIDE SEQUENCE</scope>
    <source>
        <strain evidence="10">CRI-CJ2</strain>
    </source>
</reference>
<protein>
    <recommendedName>
        <fullName evidence="12">WD40 repeat-like protein</fullName>
    </recommendedName>
</protein>
<evidence type="ECO:0000256" key="5">
    <source>
        <dbReference type="ARBA" id="ARBA00022737"/>
    </source>
</evidence>
<dbReference type="PROSITE" id="PS50294">
    <property type="entry name" value="WD_REPEATS_REGION"/>
    <property type="match status" value="1"/>
</dbReference>
<sequence>MAPEMVTEESKKRKRSQKSRHGPASSRKRRRADEDEVMEDSGEDVTGKGDEEVTNTPAKVTGISSSEKAKRTPQKVTGTPSTTPKSSKKAGTPGGALPEESVSLQLLKRQDDEKRQKTSVKEKYKGWSISAPIGGRYLSLDPQYTSDGKYLVAAKEHEVRLLSLEDSVVQETIPAPVGSVVTGFSVSPVEPSRIYIGFSNPSRVEQWDWTDTTALSGSTEVSGNIARINSAVVEPNGEEVVYTLADADEGSHIVRNGKSVFGCQSRLTDMTLFDNTCVCIGSGKLVLGTLPERGGQEAIFDLNFEATSLAVRKLGSKNSQKKSGISFDLALGSSTGEVFVYENVTLDSTGVAKSGLPTPRNLHWHREAVSSVKWSRDGNYLISGGKETVLVIWQLSSGKRQYLPHLSAEIEHITVSPSGTSYVLQLADNSIMVLSTSELKPIAHFPDIQHQISGDVAQSPQGAVLQPSYVQPVQQLRMAGTIHPTEQDSLLMTVPASAASKSHSSTRPFLQSFSVSAQRHQYRQALTRNSLTDLNTGPNGLPIHSPDVSNIAISPNGKVLVTVECWTPLNSDYSFLALDEEQDQEAKIARREVYLKFWNWDGTNSRWALETRISNPHPLSTSLPGAVLALVADPTGSRFFTLGTDSTIRLWTHKASDWTCKTFLTMPPSTTITSVPSSAPETPLQIGSLALSGDASLLACSLPLSSPYSSTSQIQLISIVGESGNVTLLPTHTLPPLPGVLHALAFEGRQLIAVTDFSLVAIDIPTLAQTAFYPLNPPKDRIPLAHRQRHLAVAKSGLAAIALPTSAPKTGSESADQQPSEPWTKVEIYSTASGDNKGKGRVFEHKIRGLVTGLYARRRGWVAVTADGKGFTMEPPADGRGVLERIKNKESLMQEGEDEAERGVIEVDDAAAEPDTSAEAAIDEMEIDPDEEEGDKPVVRPEELARVFETKAGVRDMFEGVMGLFARRPVRVM</sequence>
<dbReference type="SMART" id="SM00320">
    <property type="entry name" value="WD40"/>
    <property type="match status" value="2"/>
</dbReference>
<keyword evidence="7" id="KW-0539">Nucleus</keyword>
<dbReference type="PANTHER" id="PTHR44215">
    <property type="entry name" value="WD REPEAT-CONTAINING PROTEIN 75"/>
    <property type="match status" value="1"/>
</dbReference>
<dbReference type="InterPro" id="IPR053826">
    <property type="entry name" value="WDR75"/>
</dbReference>
<dbReference type="InterPro" id="IPR001680">
    <property type="entry name" value="WD40_rpt"/>
</dbReference>
<evidence type="ECO:0000256" key="6">
    <source>
        <dbReference type="ARBA" id="ARBA00023163"/>
    </source>
</evidence>
<feature type="region of interest" description="Disordered" evidence="9">
    <location>
        <begin position="1"/>
        <end position="99"/>
    </location>
</feature>
<evidence type="ECO:0000256" key="2">
    <source>
        <dbReference type="ARBA" id="ARBA00022517"/>
    </source>
</evidence>
<dbReference type="SUPFAM" id="SSF69304">
    <property type="entry name" value="Tricorn protease N-terminal domain"/>
    <property type="match status" value="1"/>
</dbReference>